<evidence type="ECO:0000256" key="11">
    <source>
        <dbReference type="ARBA" id="ARBA00023136"/>
    </source>
</evidence>
<comment type="subcellular location">
    <subcellularLocation>
        <location evidence="2">Cell membrane</location>
        <topology evidence="2">Multi-pass membrane protein</topology>
    </subcellularLocation>
</comment>
<reference evidence="15 16" key="1">
    <citation type="submission" date="2017-09" db="EMBL/GenBank/DDBJ databases">
        <title>Bacterial strain isolated from the female urinary microbiota.</title>
        <authorList>
            <person name="Thomas-White K."/>
            <person name="Kumar N."/>
            <person name="Forster S."/>
            <person name="Putonti C."/>
            <person name="Lawley T."/>
            <person name="Wolfe A.J."/>
        </authorList>
    </citation>
    <scope>NUCLEOTIDE SEQUENCE [LARGE SCALE GENOMIC DNA]</scope>
    <source>
        <strain evidence="15 16">UMB0834</strain>
    </source>
</reference>
<keyword evidence="11 12" id="KW-0472">Membrane</keyword>
<keyword evidence="10" id="KW-0902">Two-component regulatory system</keyword>
<accession>A0A2N6QHC3</accession>
<evidence type="ECO:0000256" key="9">
    <source>
        <dbReference type="ARBA" id="ARBA00022840"/>
    </source>
</evidence>
<sequence>MTIRKQLFISFISSIVISTLFLLVLYKMMWFDVHQTLVLTAFSLISSLITVMIAMTFLVPTIHRLEKLNLQTQKVSEGHFNIEKIDIHTPRELSELNDSFYYMVERVQDQMVQIQEEQTEKVHMIQNLAHDLKTPLASIKSYSEALKDGVIQGEEAERHAHQVLITQSERLSQMFDDLTAVMTLSDASRPQSAIQMDQLLVPIFDAFQQRIEQEHRQLDLRMPKQIPRFKQDKVALERIISNLIDNALKFSHSGTPIIVEIEEDDTHQISISVIDQGIGIATEEIPFIFDRTYRVEQSRNLQTGGSGLGLYIAQSLAEQIGAHIEVESELGKGTKMTVRFSIIEETK</sequence>
<dbReference type="Gene3D" id="6.10.340.10">
    <property type="match status" value="1"/>
</dbReference>
<keyword evidence="12" id="KW-1133">Transmembrane helix</keyword>
<comment type="caution">
    <text evidence="15">The sequence shown here is derived from an EMBL/GenBank/DDBJ whole genome shotgun (WGS) entry which is preliminary data.</text>
</comment>
<dbReference type="Gene3D" id="1.10.287.130">
    <property type="match status" value="1"/>
</dbReference>
<keyword evidence="6" id="KW-0808">Transferase</keyword>
<dbReference type="Pfam" id="PF02518">
    <property type="entry name" value="HATPase_c"/>
    <property type="match status" value="1"/>
</dbReference>
<dbReference type="RefSeq" id="WP_070504584.1">
    <property type="nucleotide sequence ID" value="NZ_JALCYA010000004.1"/>
</dbReference>
<dbReference type="EC" id="2.7.13.3" evidence="3"/>
<dbReference type="InterPro" id="IPR003660">
    <property type="entry name" value="HAMP_dom"/>
</dbReference>
<evidence type="ECO:0000256" key="8">
    <source>
        <dbReference type="ARBA" id="ARBA00022777"/>
    </source>
</evidence>
<gene>
    <name evidence="15" type="ORF">CJ235_06805</name>
</gene>
<feature type="transmembrane region" description="Helical" evidence="12">
    <location>
        <begin position="7"/>
        <end position="26"/>
    </location>
</feature>
<dbReference type="Gene3D" id="3.30.565.10">
    <property type="entry name" value="Histidine kinase-like ATPase, C-terminal domain"/>
    <property type="match status" value="1"/>
</dbReference>
<dbReference type="PANTHER" id="PTHR45453">
    <property type="entry name" value="PHOSPHATE REGULON SENSOR PROTEIN PHOR"/>
    <property type="match status" value="1"/>
</dbReference>
<name>A0A2N6QHC3_9STAP</name>
<dbReference type="Pfam" id="PF00672">
    <property type="entry name" value="HAMP"/>
    <property type="match status" value="1"/>
</dbReference>
<organism evidence="15 16">
    <name type="scientific">Staphylococcus pettenkoferi</name>
    <dbReference type="NCBI Taxonomy" id="170573"/>
    <lineage>
        <taxon>Bacteria</taxon>
        <taxon>Bacillati</taxon>
        <taxon>Bacillota</taxon>
        <taxon>Bacilli</taxon>
        <taxon>Bacillales</taxon>
        <taxon>Staphylococcaceae</taxon>
        <taxon>Staphylococcus</taxon>
    </lineage>
</organism>
<dbReference type="AlphaFoldDB" id="A0A2N6QHC3"/>
<evidence type="ECO:0000256" key="3">
    <source>
        <dbReference type="ARBA" id="ARBA00012438"/>
    </source>
</evidence>
<dbReference type="SUPFAM" id="SSF55874">
    <property type="entry name" value="ATPase domain of HSP90 chaperone/DNA topoisomerase II/histidine kinase"/>
    <property type="match status" value="1"/>
</dbReference>
<dbReference type="InterPro" id="IPR003661">
    <property type="entry name" value="HisK_dim/P_dom"/>
</dbReference>
<evidence type="ECO:0000256" key="1">
    <source>
        <dbReference type="ARBA" id="ARBA00000085"/>
    </source>
</evidence>
<keyword evidence="9" id="KW-0067">ATP-binding</keyword>
<proteinExistence type="predicted"/>
<dbReference type="PANTHER" id="PTHR45453:SF1">
    <property type="entry name" value="PHOSPHATE REGULON SENSOR PROTEIN PHOR"/>
    <property type="match status" value="1"/>
</dbReference>
<dbReference type="GO" id="GO:0000155">
    <property type="term" value="F:phosphorelay sensor kinase activity"/>
    <property type="evidence" value="ECO:0007669"/>
    <property type="project" value="InterPro"/>
</dbReference>
<dbReference type="Proteomes" id="UP000235748">
    <property type="component" value="Unassembled WGS sequence"/>
</dbReference>
<dbReference type="InterPro" id="IPR050351">
    <property type="entry name" value="BphY/WalK/GraS-like"/>
</dbReference>
<evidence type="ECO:0000259" key="13">
    <source>
        <dbReference type="PROSITE" id="PS50109"/>
    </source>
</evidence>
<comment type="catalytic activity">
    <reaction evidence="1">
        <text>ATP + protein L-histidine = ADP + protein N-phospho-L-histidine.</text>
        <dbReference type="EC" id="2.7.13.3"/>
    </reaction>
</comment>
<keyword evidence="4" id="KW-1003">Cell membrane</keyword>
<dbReference type="FunFam" id="3.30.565.10:FF:000006">
    <property type="entry name" value="Sensor histidine kinase WalK"/>
    <property type="match status" value="1"/>
</dbReference>
<feature type="domain" description="Histidine kinase" evidence="13">
    <location>
        <begin position="127"/>
        <end position="344"/>
    </location>
</feature>
<dbReference type="PROSITE" id="PS50109">
    <property type="entry name" value="HIS_KIN"/>
    <property type="match status" value="1"/>
</dbReference>
<feature type="domain" description="HAMP" evidence="14">
    <location>
        <begin position="62"/>
        <end position="112"/>
    </location>
</feature>
<dbReference type="InterPro" id="IPR004358">
    <property type="entry name" value="Sig_transdc_His_kin-like_C"/>
</dbReference>
<dbReference type="EMBL" id="PNGG01000003">
    <property type="protein sequence ID" value="PMC18971.1"/>
    <property type="molecule type" value="Genomic_DNA"/>
</dbReference>
<evidence type="ECO:0000256" key="12">
    <source>
        <dbReference type="SAM" id="Phobius"/>
    </source>
</evidence>
<evidence type="ECO:0000256" key="10">
    <source>
        <dbReference type="ARBA" id="ARBA00023012"/>
    </source>
</evidence>
<evidence type="ECO:0000313" key="15">
    <source>
        <dbReference type="EMBL" id="PMC18971.1"/>
    </source>
</evidence>
<protein>
    <recommendedName>
        <fullName evidence="3">histidine kinase</fullName>
        <ecNumber evidence="3">2.7.13.3</ecNumber>
    </recommendedName>
</protein>
<evidence type="ECO:0000256" key="7">
    <source>
        <dbReference type="ARBA" id="ARBA00022741"/>
    </source>
</evidence>
<keyword evidence="5" id="KW-0597">Phosphoprotein</keyword>
<evidence type="ECO:0000256" key="5">
    <source>
        <dbReference type="ARBA" id="ARBA00022553"/>
    </source>
</evidence>
<evidence type="ECO:0000256" key="4">
    <source>
        <dbReference type="ARBA" id="ARBA00022475"/>
    </source>
</evidence>
<dbReference type="CDD" id="cd06225">
    <property type="entry name" value="HAMP"/>
    <property type="match status" value="1"/>
</dbReference>
<feature type="transmembrane region" description="Helical" evidence="12">
    <location>
        <begin position="38"/>
        <end position="59"/>
    </location>
</feature>
<evidence type="ECO:0000313" key="16">
    <source>
        <dbReference type="Proteomes" id="UP000235748"/>
    </source>
</evidence>
<dbReference type="CDD" id="cd00082">
    <property type="entry name" value="HisKA"/>
    <property type="match status" value="1"/>
</dbReference>
<evidence type="ECO:0000256" key="6">
    <source>
        <dbReference type="ARBA" id="ARBA00022679"/>
    </source>
</evidence>
<dbReference type="Pfam" id="PF00512">
    <property type="entry name" value="HisKA"/>
    <property type="match status" value="1"/>
</dbReference>
<keyword evidence="7" id="KW-0547">Nucleotide-binding</keyword>
<dbReference type="InterPro" id="IPR003594">
    <property type="entry name" value="HATPase_dom"/>
</dbReference>
<dbReference type="SMART" id="SM00387">
    <property type="entry name" value="HATPase_c"/>
    <property type="match status" value="1"/>
</dbReference>
<dbReference type="GO" id="GO:0005524">
    <property type="term" value="F:ATP binding"/>
    <property type="evidence" value="ECO:0007669"/>
    <property type="project" value="UniProtKB-KW"/>
</dbReference>
<evidence type="ECO:0000259" key="14">
    <source>
        <dbReference type="PROSITE" id="PS50885"/>
    </source>
</evidence>
<dbReference type="SUPFAM" id="SSF47384">
    <property type="entry name" value="Homodimeric domain of signal transducing histidine kinase"/>
    <property type="match status" value="1"/>
</dbReference>
<dbReference type="PRINTS" id="PR00344">
    <property type="entry name" value="BCTRLSENSOR"/>
</dbReference>
<keyword evidence="8 15" id="KW-0418">Kinase</keyword>
<dbReference type="PROSITE" id="PS50885">
    <property type="entry name" value="HAMP"/>
    <property type="match status" value="1"/>
</dbReference>
<dbReference type="GO" id="GO:0004721">
    <property type="term" value="F:phosphoprotein phosphatase activity"/>
    <property type="evidence" value="ECO:0007669"/>
    <property type="project" value="TreeGrafter"/>
</dbReference>
<dbReference type="STRING" id="170573.GCA_001076995_01665"/>
<dbReference type="InterPro" id="IPR036097">
    <property type="entry name" value="HisK_dim/P_sf"/>
</dbReference>
<evidence type="ECO:0000256" key="2">
    <source>
        <dbReference type="ARBA" id="ARBA00004651"/>
    </source>
</evidence>
<dbReference type="InterPro" id="IPR005467">
    <property type="entry name" value="His_kinase_dom"/>
</dbReference>
<dbReference type="SMART" id="SM00388">
    <property type="entry name" value="HisKA"/>
    <property type="match status" value="1"/>
</dbReference>
<keyword evidence="12" id="KW-0812">Transmembrane</keyword>
<dbReference type="GO" id="GO:0005886">
    <property type="term" value="C:plasma membrane"/>
    <property type="evidence" value="ECO:0007669"/>
    <property type="project" value="UniProtKB-SubCell"/>
</dbReference>
<dbReference type="CDD" id="cd00075">
    <property type="entry name" value="HATPase"/>
    <property type="match status" value="1"/>
</dbReference>
<dbReference type="GO" id="GO:0016036">
    <property type="term" value="P:cellular response to phosphate starvation"/>
    <property type="evidence" value="ECO:0007669"/>
    <property type="project" value="TreeGrafter"/>
</dbReference>
<dbReference type="InterPro" id="IPR036890">
    <property type="entry name" value="HATPase_C_sf"/>
</dbReference>